<dbReference type="InterPro" id="IPR036280">
    <property type="entry name" value="Multihaem_cyt_sf"/>
</dbReference>
<evidence type="ECO:0000313" key="9">
    <source>
        <dbReference type="Proteomes" id="UP000215086"/>
    </source>
</evidence>
<dbReference type="GO" id="GO:0009055">
    <property type="term" value="F:electron transfer activity"/>
    <property type="evidence" value="ECO:0007669"/>
    <property type="project" value="InterPro"/>
</dbReference>
<gene>
    <name evidence="8" type="ORF">THTE_1510</name>
</gene>
<dbReference type="RefSeq" id="WP_095414529.1">
    <property type="nucleotide sequence ID" value="NZ_CP018477.1"/>
</dbReference>
<keyword evidence="3 6" id="KW-0479">Metal-binding</keyword>
<dbReference type="InterPro" id="IPR051811">
    <property type="entry name" value="Cytochrome_c550/c551-like"/>
</dbReference>
<keyword evidence="5 6" id="KW-0408">Iron</keyword>
<evidence type="ECO:0000256" key="2">
    <source>
        <dbReference type="ARBA" id="ARBA00022617"/>
    </source>
</evidence>
<dbReference type="PANTHER" id="PTHR37823">
    <property type="entry name" value="CYTOCHROME C-553-LIKE"/>
    <property type="match status" value="1"/>
</dbReference>
<dbReference type="SUPFAM" id="SSF48695">
    <property type="entry name" value="Multiheme cytochromes"/>
    <property type="match status" value="1"/>
</dbReference>
<dbReference type="EMBL" id="CP018477">
    <property type="protein sequence ID" value="ASV74112.1"/>
    <property type="molecule type" value="Genomic_DNA"/>
</dbReference>
<dbReference type="Proteomes" id="UP000215086">
    <property type="component" value="Chromosome"/>
</dbReference>
<reference evidence="8 9" key="1">
    <citation type="journal article" name="Front. Microbiol.">
        <title>Sugar Metabolism of the First Thermophilic Planctomycete Thermogutta terrifontis: Comparative Genomic and Transcriptomic Approaches.</title>
        <authorList>
            <person name="Elcheninov A.G."/>
            <person name="Menzel P."/>
            <person name="Gudbergsdottir S.R."/>
            <person name="Slesarev A.I."/>
            <person name="Kadnikov V.V."/>
            <person name="Krogh A."/>
            <person name="Bonch-Osmolovskaya E.A."/>
            <person name="Peng X."/>
            <person name="Kublanov I.V."/>
        </authorList>
    </citation>
    <scope>NUCLEOTIDE SEQUENCE [LARGE SCALE GENOMIC DNA]</scope>
    <source>
        <strain evidence="8 9">R1</strain>
    </source>
</reference>
<dbReference type="SUPFAM" id="SSF46626">
    <property type="entry name" value="Cytochrome c"/>
    <property type="match status" value="4"/>
</dbReference>
<dbReference type="AlphaFoldDB" id="A0A286RDT6"/>
<dbReference type="PANTHER" id="PTHR37823:SF1">
    <property type="entry name" value="CYTOCHROME C-553-LIKE"/>
    <property type="match status" value="1"/>
</dbReference>
<dbReference type="KEGG" id="ttf:THTE_1510"/>
<dbReference type="Gene3D" id="1.10.760.10">
    <property type="entry name" value="Cytochrome c-like domain"/>
    <property type="match status" value="4"/>
</dbReference>
<dbReference type="GO" id="GO:0020037">
    <property type="term" value="F:heme binding"/>
    <property type="evidence" value="ECO:0007669"/>
    <property type="project" value="InterPro"/>
</dbReference>
<keyword evidence="2 6" id="KW-0349">Heme</keyword>
<organism evidence="8 9">
    <name type="scientific">Thermogutta terrifontis</name>
    <dbReference type="NCBI Taxonomy" id="1331910"/>
    <lineage>
        <taxon>Bacteria</taxon>
        <taxon>Pseudomonadati</taxon>
        <taxon>Planctomycetota</taxon>
        <taxon>Planctomycetia</taxon>
        <taxon>Pirellulales</taxon>
        <taxon>Thermoguttaceae</taxon>
        <taxon>Thermogutta</taxon>
    </lineage>
</organism>
<evidence type="ECO:0000256" key="5">
    <source>
        <dbReference type="ARBA" id="ARBA00023004"/>
    </source>
</evidence>
<keyword evidence="1" id="KW-0813">Transport</keyword>
<evidence type="ECO:0000256" key="1">
    <source>
        <dbReference type="ARBA" id="ARBA00022448"/>
    </source>
</evidence>
<evidence type="ECO:0000256" key="6">
    <source>
        <dbReference type="PROSITE-ProRule" id="PRU00433"/>
    </source>
</evidence>
<evidence type="ECO:0000259" key="7">
    <source>
        <dbReference type="PROSITE" id="PS51007"/>
    </source>
</evidence>
<dbReference type="Pfam" id="PF00034">
    <property type="entry name" value="Cytochrom_C"/>
    <property type="match status" value="1"/>
</dbReference>
<dbReference type="OrthoDB" id="9808312at2"/>
<keyword evidence="4" id="KW-0249">Electron transport</keyword>
<dbReference type="InterPro" id="IPR009056">
    <property type="entry name" value="Cyt_c-like_dom"/>
</dbReference>
<dbReference type="Pfam" id="PF13442">
    <property type="entry name" value="Cytochrome_CBB3"/>
    <property type="match status" value="2"/>
</dbReference>
<dbReference type="GO" id="GO:0046872">
    <property type="term" value="F:metal ion binding"/>
    <property type="evidence" value="ECO:0007669"/>
    <property type="project" value="UniProtKB-KW"/>
</dbReference>
<feature type="domain" description="Cytochrome c" evidence="7">
    <location>
        <begin position="244"/>
        <end position="338"/>
    </location>
</feature>
<evidence type="ECO:0000313" key="8">
    <source>
        <dbReference type="EMBL" id="ASV74112.1"/>
    </source>
</evidence>
<evidence type="ECO:0000256" key="3">
    <source>
        <dbReference type="ARBA" id="ARBA00022723"/>
    </source>
</evidence>
<keyword evidence="9" id="KW-1185">Reference proteome</keyword>
<name>A0A286RDT6_9BACT</name>
<dbReference type="InterPro" id="IPR036909">
    <property type="entry name" value="Cyt_c-like_dom_sf"/>
</dbReference>
<sequence>METKNKHLLLWSSLGVVVVLLAAALEENVLRQWRRLQAEVAASDGPFSTGIRQIVGTTTATIDRCTTCHVGMDPAERLTGLHRLARPHPPVPHDLGEFGCTVCHGGQGRATESADAHGDVPFWPEPMIPLRFVEAGCGTCHTQVGVPTLERLAQGQAVLERSDCLSCHRLDGRGGTIRPAGIGGMEGPDLSVVGRRGFASDWYEVHRQRARENKDPVWRDCIPDLSPDERQLLEEYLQTRVGTPSVVAGQALFHSLGCRGCHKVSGVGGTEGPDLTSIGLRDPARLDFTNVPGPHTLASWLSAHTRDPARIVPGSKMPKFFLSDEQVESLTYYLLSLRRDPSNKRAEPIDRTLVERMQRREFATDGETLFAAFCSSCHGPQGEGRRFPGQPPAPALGNPDFLAVADNAFLLATIREGRPGRRMPAFSDAEVGLHPEEINSVVEYLRRRSGVAPPQPLHSERRWVLADPTRGQALFERWCAGCHGKDGSGPEAPALNHPNLLKTASDDFLVETIRRGRRGTNMEGFALPSLNHPVLPDQEIEAIVAYIRTWETAK</sequence>
<evidence type="ECO:0000256" key="4">
    <source>
        <dbReference type="ARBA" id="ARBA00022982"/>
    </source>
</evidence>
<proteinExistence type="predicted"/>
<feature type="domain" description="Cytochrome c" evidence="7">
    <location>
        <begin position="361"/>
        <end position="449"/>
    </location>
</feature>
<feature type="domain" description="Cytochrome c" evidence="7">
    <location>
        <begin position="466"/>
        <end position="551"/>
    </location>
</feature>
<accession>A0A286RDT6</accession>
<feature type="domain" description="Cytochrome c" evidence="7">
    <location>
        <begin position="150"/>
        <end position="241"/>
    </location>
</feature>
<dbReference type="PROSITE" id="PS51007">
    <property type="entry name" value="CYTC"/>
    <property type="match status" value="4"/>
</dbReference>
<protein>
    <submittedName>
        <fullName evidence="8">Chromosome segregation SMC protein, ATPase</fullName>
    </submittedName>
</protein>